<comment type="caution">
    <text evidence="1">The sequence shown here is derived from an EMBL/GenBank/DDBJ whole genome shotgun (WGS) entry which is preliminary data.</text>
</comment>
<dbReference type="RefSeq" id="WP_301620942.1">
    <property type="nucleotide sequence ID" value="NZ_JAOSKY010000001.1"/>
</dbReference>
<sequence>MNKPVGPPPFINPIEGEWCRVLNLEENRALVDNKAKLDVLRQRDKKRTEERIDRLYDELLIKVDPDYKRPPDSSDINRIYSLAQSIISSWNW</sequence>
<proteinExistence type="predicted"/>
<gene>
    <name evidence="1" type="ORF">OC940_03045</name>
</gene>
<protein>
    <submittedName>
        <fullName evidence="1">Uncharacterized protein</fullName>
    </submittedName>
</protein>
<organism evidence="1 2">
    <name type="scientific">Pseudomonas koreensis</name>
    <dbReference type="NCBI Taxonomy" id="198620"/>
    <lineage>
        <taxon>Bacteria</taxon>
        <taxon>Pseudomonadati</taxon>
        <taxon>Pseudomonadota</taxon>
        <taxon>Gammaproteobacteria</taxon>
        <taxon>Pseudomonadales</taxon>
        <taxon>Pseudomonadaceae</taxon>
        <taxon>Pseudomonas</taxon>
    </lineage>
</organism>
<keyword evidence="2" id="KW-1185">Reference proteome</keyword>
<accession>A0A9X2XDT6</accession>
<name>A0A9X2XDT6_9PSED</name>
<evidence type="ECO:0000313" key="1">
    <source>
        <dbReference type="EMBL" id="MCU7246776.1"/>
    </source>
</evidence>
<evidence type="ECO:0000313" key="2">
    <source>
        <dbReference type="Proteomes" id="UP001139955"/>
    </source>
</evidence>
<dbReference type="EMBL" id="JAOSKY010000001">
    <property type="protein sequence ID" value="MCU7246776.1"/>
    <property type="molecule type" value="Genomic_DNA"/>
</dbReference>
<reference evidence="1" key="1">
    <citation type="submission" date="2022-09" db="EMBL/GenBank/DDBJ databases">
        <authorList>
            <person name="Cesa-Luna C."/>
            <person name="Girard L."/>
            <person name="Lood C."/>
            <person name="Hofte M."/>
            <person name="De Mot R."/>
        </authorList>
    </citation>
    <scope>NUCLEOTIDE SEQUENCE</scope>
    <source>
        <strain evidence="1">B1M3-32</strain>
    </source>
</reference>
<dbReference type="AlphaFoldDB" id="A0A9X2XDT6"/>
<dbReference type="Proteomes" id="UP001139955">
    <property type="component" value="Unassembled WGS sequence"/>
</dbReference>
<reference evidence="1" key="2">
    <citation type="journal article" date="2023" name="mSystems">
        <title>Charting the Lipopeptidome of Nonpathogenic Pseudomonas.</title>
        <authorList>
            <person name="Cesa-Luna C."/>
            <person name="Geudens N."/>
            <person name="Girard L."/>
            <person name="De Roo V."/>
            <person name="Maklad H.R."/>
            <person name="Martins J.C."/>
            <person name="Hofte M."/>
            <person name="De Mot R."/>
        </authorList>
    </citation>
    <scope>NUCLEOTIDE SEQUENCE</scope>
    <source>
        <strain evidence="1">B1M3-32</strain>
    </source>
</reference>